<accession>A0A0W0EX53</accession>
<evidence type="ECO:0000256" key="1">
    <source>
        <dbReference type="SAM" id="MobiDB-lite"/>
    </source>
</evidence>
<feature type="compositionally biased region" description="Polar residues" evidence="1">
    <location>
        <begin position="9"/>
        <end position="23"/>
    </location>
</feature>
<proteinExistence type="predicted"/>
<evidence type="ECO:0000313" key="2">
    <source>
        <dbReference type="EMBL" id="KTB28659.1"/>
    </source>
</evidence>
<gene>
    <name evidence="2" type="ORF">WG66_18862</name>
</gene>
<evidence type="ECO:0000313" key="3">
    <source>
        <dbReference type="Proteomes" id="UP000054988"/>
    </source>
</evidence>
<reference evidence="2 3" key="1">
    <citation type="submission" date="2015-12" db="EMBL/GenBank/DDBJ databases">
        <title>Draft genome sequence of Moniliophthora roreri, the causal agent of frosty pod rot of cacao.</title>
        <authorList>
            <person name="Aime M.C."/>
            <person name="Diaz-Valderrama J.R."/>
            <person name="Kijpornyongpan T."/>
            <person name="Phillips-Mora W."/>
        </authorList>
    </citation>
    <scope>NUCLEOTIDE SEQUENCE [LARGE SCALE GENOMIC DNA]</scope>
    <source>
        <strain evidence="2 3">MCA 2952</strain>
    </source>
</reference>
<organism evidence="2 3">
    <name type="scientific">Moniliophthora roreri</name>
    <name type="common">Frosty pod rot fungus</name>
    <name type="synonym">Monilia roreri</name>
    <dbReference type="NCBI Taxonomy" id="221103"/>
    <lineage>
        <taxon>Eukaryota</taxon>
        <taxon>Fungi</taxon>
        <taxon>Dikarya</taxon>
        <taxon>Basidiomycota</taxon>
        <taxon>Agaricomycotina</taxon>
        <taxon>Agaricomycetes</taxon>
        <taxon>Agaricomycetidae</taxon>
        <taxon>Agaricales</taxon>
        <taxon>Marasmiineae</taxon>
        <taxon>Marasmiaceae</taxon>
        <taxon>Moniliophthora</taxon>
    </lineage>
</organism>
<dbReference type="Proteomes" id="UP000054988">
    <property type="component" value="Unassembled WGS sequence"/>
</dbReference>
<protein>
    <submittedName>
        <fullName evidence="2">Uncharacterized protein</fullName>
    </submittedName>
</protein>
<feature type="region of interest" description="Disordered" evidence="1">
    <location>
        <begin position="1"/>
        <end position="153"/>
    </location>
</feature>
<dbReference type="AlphaFoldDB" id="A0A0W0EX53"/>
<feature type="compositionally biased region" description="Pro residues" evidence="1">
    <location>
        <begin position="29"/>
        <end position="41"/>
    </location>
</feature>
<sequence>MPPPDSHAYKNQTDTMPKPSSTHVRVPPSDTPGVPPGPFPTSAPYINYPPTEAPDYSGVQFSSTSADQVAHPLTRKASRHDGGVGDSAAVRFTEAPGEMGARGGSYMGEGMMDQHGTKPGEGSLGERNPPPDAKGVAENNSVMGVREAWKARR</sequence>
<name>A0A0W0EX53_MONRR</name>
<dbReference type="EMBL" id="LATX01002469">
    <property type="protein sequence ID" value="KTB28659.1"/>
    <property type="molecule type" value="Genomic_DNA"/>
</dbReference>
<comment type="caution">
    <text evidence="2">The sequence shown here is derived from an EMBL/GenBank/DDBJ whole genome shotgun (WGS) entry which is preliminary data.</text>
</comment>
<dbReference type="eggNOG" id="ENOG502RCBV">
    <property type="taxonomic scope" value="Eukaryota"/>
</dbReference>